<accession>A0A974DYY2</accession>
<evidence type="ECO:0000313" key="1">
    <source>
        <dbReference type="EMBL" id="OCT99821.1"/>
    </source>
</evidence>
<gene>
    <name evidence="1" type="ORF">XELAEV_18005604mg</name>
</gene>
<evidence type="ECO:0000313" key="2">
    <source>
        <dbReference type="Proteomes" id="UP000694892"/>
    </source>
</evidence>
<protein>
    <submittedName>
        <fullName evidence="1">Uncharacterized protein</fullName>
    </submittedName>
</protein>
<organism evidence="1 2">
    <name type="scientific">Xenopus laevis</name>
    <name type="common">African clawed frog</name>
    <dbReference type="NCBI Taxonomy" id="8355"/>
    <lineage>
        <taxon>Eukaryota</taxon>
        <taxon>Metazoa</taxon>
        <taxon>Chordata</taxon>
        <taxon>Craniata</taxon>
        <taxon>Vertebrata</taxon>
        <taxon>Euteleostomi</taxon>
        <taxon>Amphibia</taxon>
        <taxon>Batrachia</taxon>
        <taxon>Anura</taxon>
        <taxon>Pipoidea</taxon>
        <taxon>Pipidae</taxon>
        <taxon>Xenopodinae</taxon>
        <taxon>Xenopus</taxon>
        <taxon>Xenopus</taxon>
    </lineage>
</organism>
<reference evidence="2" key="1">
    <citation type="journal article" date="2016" name="Nature">
        <title>Genome evolution in the allotetraploid frog Xenopus laevis.</title>
        <authorList>
            <person name="Session A.M."/>
            <person name="Uno Y."/>
            <person name="Kwon T."/>
            <person name="Chapman J.A."/>
            <person name="Toyoda A."/>
            <person name="Takahashi S."/>
            <person name="Fukui A."/>
            <person name="Hikosaka A."/>
            <person name="Suzuki A."/>
            <person name="Kondo M."/>
            <person name="van Heeringen S.J."/>
            <person name="Quigley I."/>
            <person name="Heinz S."/>
            <person name="Ogino H."/>
            <person name="Ochi H."/>
            <person name="Hellsten U."/>
            <person name="Lyons J.B."/>
            <person name="Simakov O."/>
            <person name="Putnam N."/>
            <person name="Stites J."/>
            <person name="Kuroki Y."/>
            <person name="Tanaka T."/>
            <person name="Michiue T."/>
            <person name="Watanabe M."/>
            <person name="Bogdanovic O."/>
            <person name="Lister R."/>
            <person name="Georgiou G."/>
            <person name="Paranjpe S.S."/>
            <person name="van Kruijsbergen I."/>
            <person name="Shu S."/>
            <person name="Carlson J."/>
            <person name="Kinoshita T."/>
            <person name="Ohta Y."/>
            <person name="Mawaribuchi S."/>
            <person name="Jenkins J."/>
            <person name="Grimwood J."/>
            <person name="Schmutz J."/>
            <person name="Mitros T."/>
            <person name="Mozaffari S.V."/>
            <person name="Suzuki Y."/>
            <person name="Haramoto Y."/>
            <person name="Yamamoto T.S."/>
            <person name="Takagi C."/>
            <person name="Heald R."/>
            <person name="Miller K."/>
            <person name="Haudenschild C."/>
            <person name="Kitzman J."/>
            <person name="Nakayama T."/>
            <person name="Izutsu Y."/>
            <person name="Robert J."/>
            <person name="Fortriede J."/>
            <person name="Burns K."/>
            <person name="Lotay V."/>
            <person name="Karimi K."/>
            <person name="Yasuoka Y."/>
            <person name="Dichmann D.S."/>
            <person name="Flajnik M.F."/>
            <person name="Houston D.W."/>
            <person name="Shendure J."/>
            <person name="DuPasquier L."/>
            <person name="Vize P.D."/>
            <person name="Zorn A.M."/>
            <person name="Ito M."/>
            <person name="Marcotte E.M."/>
            <person name="Wallingford J.B."/>
            <person name="Ito Y."/>
            <person name="Asashima M."/>
            <person name="Ueno N."/>
            <person name="Matsuda Y."/>
            <person name="Veenstra G.J."/>
            <person name="Fujiyama A."/>
            <person name="Harland R.M."/>
            <person name="Taira M."/>
            <person name="Rokhsar D.S."/>
        </authorList>
    </citation>
    <scope>NUCLEOTIDE SEQUENCE [LARGE SCALE GENOMIC DNA]</scope>
    <source>
        <strain evidence="2">J</strain>
    </source>
</reference>
<sequence>MIRWRKAVKGPRVPSHMVEKGFVLCIPANVSDIYIQLSRSQSNPIFKPHSLPTSSTEETSESKSFCNFLAFHQ</sequence>
<proteinExistence type="predicted"/>
<name>A0A974DYY2_XENLA</name>
<dbReference type="Proteomes" id="UP000694892">
    <property type="component" value="Chromosome 1L"/>
</dbReference>
<dbReference type="EMBL" id="CM004466">
    <property type="protein sequence ID" value="OCT99821.1"/>
    <property type="molecule type" value="Genomic_DNA"/>
</dbReference>
<dbReference type="AlphaFoldDB" id="A0A974DYY2"/>